<organism evidence="1">
    <name type="scientific">marine metagenome</name>
    <dbReference type="NCBI Taxonomy" id="408172"/>
    <lineage>
        <taxon>unclassified sequences</taxon>
        <taxon>metagenomes</taxon>
        <taxon>ecological metagenomes</taxon>
    </lineage>
</organism>
<gene>
    <name evidence="1" type="ORF">METZ01_LOCUS1160</name>
</gene>
<evidence type="ECO:0000313" key="1">
    <source>
        <dbReference type="EMBL" id="SUZ48306.1"/>
    </source>
</evidence>
<dbReference type="AlphaFoldDB" id="A0A381N162"/>
<dbReference type="PANTHER" id="PTHR37804">
    <property type="entry name" value="CDAA REGULATORY PROTEIN CDAR"/>
    <property type="match status" value="1"/>
</dbReference>
<dbReference type="Pfam" id="PF07949">
    <property type="entry name" value="YbbR"/>
    <property type="match status" value="1"/>
</dbReference>
<reference evidence="1" key="1">
    <citation type="submission" date="2018-05" db="EMBL/GenBank/DDBJ databases">
        <authorList>
            <person name="Lanie J.A."/>
            <person name="Ng W.-L."/>
            <person name="Kazmierczak K.M."/>
            <person name="Andrzejewski T.M."/>
            <person name="Davidsen T.M."/>
            <person name="Wayne K.J."/>
            <person name="Tettelin H."/>
            <person name="Glass J.I."/>
            <person name="Rusch D."/>
            <person name="Podicherti R."/>
            <person name="Tsui H.-C.T."/>
            <person name="Winkler M.E."/>
        </authorList>
    </citation>
    <scope>NUCLEOTIDE SEQUENCE</scope>
</reference>
<dbReference type="Gene3D" id="2.170.120.30">
    <property type="match status" value="2"/>
</dbReference>
<proteinExistence type="predicted"/>
<protein>
    <recommendedName>
        <fullName evidence="2">YbbR-like domain-containing protein</fullName>
    </recommendedName>
</protein>
<sequence length="303" mass="34309">MRINVSFKVLAVVLAVFVWFLARKSGEPIQMSFYAPVVFKNVSPTFQVTSDPPQVNIVAHTNSRESFNPLEIQAVLDLDNTQEGVLSYVLTENHILSPVKVQISRIHPSQITVRIEELIEKTFLIKPRYQGTPKKGYLLENIKIVPDTLTMRGPRSALEKLDHISAHEIELEGLKESVTMRVDLDLPRGNVQIINQNVDYYTAEVTIKSLPIRKRFGNVPVYLRNMNFASVINPSTFNVFVEGPENLIKAIDRDQLFGEIDLSTYEPGEYPKVTPKVIAPEGITVLQQWPIVSVWVKNEISSQ</sequence>
<dbReference type="InterPro" id="IPR053154">
    <property type="entry name" value="c-di-AMP_regulator"/>
</dbReference>
<dbReference type="PANTHER" id="PTHR37804:SF1">
    <property type="entry name" value="CDAA REGULATORY PROTEIN CDAR"/>
    <property type="match status" value="1"/>
</dbReference>
<dbReference type="EMBL" id="UINC01000062">
    <property type="protein sequence ID" value="SUZ48306.1"/>
    <property type="molecule type" value="Genomic_DNA"/>
</dbReference>
<dbReference type="InterPro" id="IPR012505">
    <property type="entry name" value="YbbR"/>
</dbReference>
<evidence type="ECO:0008006" key="2">
    <source>
        <dbReference type="Google" id="ProtNLM"/>
    </source>
</evidence>
<name>A0A381N162_9ZZZZ</name>
<accession>A0A381N162</accession>
<dbReference type="Gene3D" id="2.170.120.40">
    <property type="entry name" value="YbbR-like domain"/>
    <property type="match status" value="1"/>
</dbReference>